<keyword evidence="2" id="KW-1185">Reference proteome</keyword>
<gene>
    <name evidence="1" type="ORF">EIO64_09120</name>
</gene>
<proteinExistence type="predicted"/>
<reference evidence="2" key="1">
    <citation type="submission" date="2018-12" db="EMBL/GenBank/DDBJ databases">
        <title>Dusodibacter welbiota gen. nov., sp. nov., isolated from human faeces and emended description of the Oscillibacter genus.</title>
        <authorList>
            <person name="Le Roy T."/>
            <person name="Van der Smissen P."/>
            <person name="Delzenne N."/>
            <person name="Muccioli G."/>
            <person name="Collet J.F."/>
            <person name="Cani P.D."/>
        </authorList>
    </citation>
    <scope>NUCLEOTIDE SEQUENCE [LARGE SCALE GENOMIC DNA]</scope>
    <source>
        <strain evidence="2">J115</strain>
    </source>
</reference>
<dbReference type="REBASE" id="311147">
    <property type="entry name" value="ObaJ115ORF9115P"/>
</dbReference>
<protein>
    <submittedName>
        <fullName evidence="1">Restriction endonuclease subunit M</fullName>
    </submittedName>
</protein>
<sequence length="247" mass="28724">MKQLREKIEELLCNSKCTKEEISSIMREKALYPFSRESRILAYLMSLGEITYDEYAKLDEDYCNRNQFLELFDMAPRTYGQTWGEEYIRKLFPQFIKATKENLADVYPDFDGEFDLWLDGIRIEVKACRANSTKSSGSLASRAYLHTEAHDTGFKYHYQQLKPSCCDVFIWIGTCRDTLLYWVLSSDELLKTGKLGSQHRNEHTGTADNPVFEGQVFMTEDELLPFFVKEENILDAVYAKGKSKIDK</sequence>
<dbReference type="EMBL" id="CP034413">
    <property type="protein sequence ID" value="QCI59357.1"/>
    <property type="molecule type" value="Genomic_DNA"/>
</dbReference>
<keyword evidence="1" id="KW-0540">Nuclease</keyword>
<evidence type="ECO:0000313" key="2">
    <source>
        <dbReference type="Proteomes" id="UP000298642"/>
    </source>
</evidence>
<dbReference type="KEGG" id="obj:EIO64_09120"/>
<dbReference type="Proteomes" id="UP000298642">
    <property type="component" value="Chromosome"/>
</dbReference>
<keyword evidence="1" id="KW-0378">Hydrolase</keyword>
<organism evidence="1 2">
    <name type="scientific">Dysosmobacter welbionis</name>
    <dbReference type="NCBI Taxonomy" id="2093857"/>
    <lineage>
        <taxon>Bacteria</taxon>
        <taxon>Bacillati</taxon>
        <taxon>Bacillota</taxon>
        <taxon>Clostridia</taxon>
        <taxon>Eubacteriales</taxon>
        <taxon>Oscillospiraceae</taxon>
        <taxon>Dysosmobacter</taxon>
    </lineage>
</organism>
<accession>A0A4D7AYJ3</accession>
<keyword evidence="1" id="KW-0255">Endonuclease</keyword>
<dbReference type="AlphaFoldDB" id="A0A4D7AYJ3"/>
<dbReference type="RefSeq" id="WP_136891249.1">
    <property type="nucleotide sequence ID" value="NZ_CP034413.3"/>
</dbReference>
<name>A0A4D7AYJ3_9FIRM</name>
<dbReference type="GO" id="GO:0004519">
    <property type="term" value="F:endonuclease activity"/>
    <property type="evidence" value="ECO:0007669"/>
    <property type="project" value="UniProtKB-KW"/>
</dbReference>
<evidence type="ECO:0000313" key="1">
    <source>
        <dbReference type="EMBL" id="QCI59357.1"/>
    </source>
</evidence>